<reference evidence="1 2" key="1">
    <citation type="submission" date="2014-08" db="EMBL/GenBank/DDBJ databases">
        <title>Complete genome of a marine bacteria Jeotgalibacillus malaysiensis.</title>
        <authorList>
            <person name="Yaakop A.S."/>
            <person name="Chan K.-G."/>
            <person name="Goh K.M."/>
        </authorList>
    </citation>
    <scope>NUCLEOTIDE SEQUENCE [LARGE SCALE GENOMIC DNA]</scope>
    <source>
        <strain evidence="1 2">D5</strain>
    </source>
</reference>
<dbReference type="AlphaFoldDB" id="A0A0B5AV46"/>
<dbReference type="Proteomes" id="UP000031449">
    <property type="component" value="Chromosome"/>
</dbReference>
<proteinExistence type="predicted"/>
<protein>
    <submittedName>
        <fullName evidence="1">Uncharacterized protein</fullName>
    </submittedName>
</protein>
<organism evidence="1 2">
    <name type="scientific">Jeotgalibacillus malaysiensis</name>
    <dbReference type="NCBI Taxonomy" id="1508404"/>
    <lineage>
        <taxon>Bacteria</taxon>
        <taxon>Bacillati</taxon>
        <taxon>Bacillota</taxon>
        <taxon>Bacilli</taxon>
        <taxon>Bacillales</taxon>
        <taxon>Caryophanaceae</taxon>
        <taxon>Jeotgalibacillus</taxon>
    </lineage>
</organism>
<dbReference type="STRING" id="1508404.JMA_31560"/>
<evidence type="ECO:0000313" key="2">
    <source>
        <dbReference type="Proteomes" id="UP000031449"/>
    </source>
</evidence>
<dbReference type="KEGG" id="jeo:JMA_31560"/>
<name>A0A0B5AV46_9BACL</name>
<dbReference type="BioCyc" id="JESP1508404:G14D9-12437-MONOMER"/>
<sequence>MVFAGIVSIRCWNIAIHQGRCTFAAELVPIRPKDVQIRPHRVYHRPLFMPLRNMTAF</sequence>
<gene>
    <name evidence="1" type="ORF">JMA_31560</name>
</gene>
<dbReference type="HOGENOM" id="CLU_2990634_0_0_9"/>
<dbReference type="EMBL" id="CP009416">
    <property type="protein sequence ID" value="AJD92473.1"/>
    <property type="molecule type" value="Genomic_DNA"/>
</dbReference>
<keyword evidence="2" id="KW-1185">Reference proteome</keyword>
<evidence type="ECO:0000313" key="1">
    <source>
        <dbReference type="EMBL" id="AJD92473.1"/>
    </source>
</evidence>
<accession>A0A0B5AV46</accession>